<reference evidence="1" key="1">
    <citation type="submission" date="2022-02" db="EMBL/GenBank/DDBJ databases">
        <title>Qipengyuania spongiae sp. nov., isolated from marine sponge.</title>
        <authorList>
            <person name="Li Z."/>
            <person name="Zhang M."/>
        </authorList>
    </citation>
    <scope>NUCLEOTIDE SEQUENCE</scope>
    <source>
        <strain evidence="1">PHS-Z21</strain>
    </source>
</reference>
<accession>A0ABY5T0F2</accession>
<keyword evidence="2" id="KW-1185">Reference proteome</keyword>
<dbReference type="Proteomes" id="UP001065265">
    <property type="component" value="Chromosome"/>
</dbReference>
<dbReference type="InterPro" id="IPR029470">
    <property type="entry name" value="PDDEXK_4"/>
</dbReference>
<evidence type="ECO:0000313" key="2">
    <source>
        <dbReference type="Proteomes" id="UP001065265"/>
    </source>
</evidence>
<organism evidence="1 2">
    <name type="scientific">Qipengyuania spongiae</name>
    <dbReference type="NCBI Taxonomy" id="2909673"/>
    <lineage>
        <taxon>Bacteria</taxon>
        <taxon>Pseudomonadati</taxon>
        <taxon>Pseudomonadota</taxon>
        <taxon>Alphaproteobacteria</taxon>
        <taxon>Sphingomonadales</taxon>
        <taxon>Erythrobacteraceae</taxon>
        <taxon>Qipengyuania</taxon>
    </lineage>
</organism>
<name>A0ABY5T0F2_9SPHN</name>
<dbReference type="Pfam" id="PF14281">
    <property type="entry name" value="PDDEXK_4"/>
    <property type="match status" value="1"/>
</dbReference>
<gene>
    <name evidence="1" type="ORF">L1F33_11200</name>
</gene>
<protein>
    <submittedName>
        <fullName evidence="1">PD-(D/E)XK nuclease family protein</fullName>
    </submittedName>
</protein>
<sequence>MGSEDGFGSYLANVQERDIDLLLMEEFHVSPDFVGWFSRRVGTAEGQFDGAWHSVTDADGETDLLLRVSEGSGRIGILIENKVSAPEQILQDERYHLRAARAQNAGRFHRFVVCICAPRAYLDGLSAASAYQAQVAYEEIAEWFASKDDARSRWRCAIMNEAIVQGRRGYRMIVNETVSQFHQEFWGYVQGQHPELLMRRPTPKGNKSNWIIFKGVGFPKGVGFHVKMDQRTVELGFVGRTVAELRGALPALPTDIRTVQKGGTAALAISTPFLDRTKKLKLQEEALVATMQAVARLYPFSSPPNLAVCVFSSEMVKNGAVSVNIPLSHFMDAAVAPSSSQSSQDVTIRKSSTYLE</sequence>
<dbReference type="EMBL" id="CP092471">
    <property type="protein sequence ID" value="UVI38806.1"/>
    <property type="molecule type" value="Genomic_DNA"/>
</dbReference>
<evidence type="ECO:0000313" key="1">
    <source>
        <dbReference type="EMBL" id="UVI38806.1"/>
    </source>
</evidence>
<proteinExistence type="predicted"/>